<comment type="caution">
    <text evidence="2">The sequence shown here is derived from an EMBL/GenBank/DDBJ whole genome shotgun (WGS) entry which is preliminary data.</text>
</comment>
<sequence>MNRDFFWTVFILARKHTVDPCSEYQALSIFFMQGRSISSMLSIKGRAIQMDLEYRGILMAEMLTIYNENEQPIGIKEREKVHLDGDWHETFHCWMFHKEGETIHLLLQQRADHKKDFPSLFDITAAGHVEAGEDVLLAGVREIDEEVGLTVVPGDLIPQGYYKEELKEGVLVDREICRIYLLPWTNDKTFTIGEEVKDIVSVPLEDMEGLMDIPRSVKGVSILNGEEKEVNRKNLVPHEKGYERYVFQAIREYVAKL</sequence>
<evidence type="ECO:0000313" key="2">
    <source>
        <dbReference type="EMBL" id="RDY70711.1"/>
    </source>
</evidence>
<dbReference type="Pfam" id="PF00293">
    <property type="entry name" value="NUDIX"/>
    <property type="match status" value="1"/>
</dbReference>
<name>A0A3D8VND7_9BACI</name>
<proteinExistence type="predicted"/>
<gene>
    <name evidence="2" type="ORF">DXT76_11555</name>
</gene>
<evidence type="ECO:0000313" key="3">
    <source>
        <dbReference type="Proteomes" id="UP000257032"/>
    </source>
</evidence>
<dbReference type="PROSITE" id="PS51462">
    <property type="entry name" value="NUDIX"/>
    <property type="match status" value="1"/>
</dbReference>
<reference evidence="2 3" key="1">
    <citation type="submission" date="2018-08" db="EMBL/GenBank/DDBJ databases">
        <title>Genome sequence of strict halophilic Halobacillus trueperi SS1 isolated from Lunsu, a salty water body of North West Himalayas.</title>
        <authorList>
            <person name="Gupta S."/>
            <person name="Sharma P."/>
            <person name="Dev K."/>
            <person name="Baumler D."/>
            <person name="Sourirajan A."/>
        </authorList>
    </citation>
    <scope>NUCLEOTIDE SEQUENCE [LARGE SCALE GENOMIC DNA]</scope>
    <source>
        <strain evidence="2 3">SS1</strain>
    </source>
</reference>
<dbReference type="Gene3D" id="3.90.79.10">
    <property type="entry name" value="Nucleoside Triphosphate Pyrophosphohydrolase"/>
    <property type="match status" value="1"/>
</dbReference>
<dbReference type="PANTHER" id="PTHR10885">
    <property type="entry name" value="ISOPENTENYL-DIPHOSPHATE DELTA-ISOMERASE"/>
    <property type="match status" value="1"/>
</dbReference>
<dbReference type="GO" id="GO:0003824">
    <property type="term" value="F:catalytic activity"/>
    <property type="evidence" value="ECO:0007669"/>
    <property type="project" value="UniProtKB-ARBA"/>
</dbReference>
<dbReference type="SUPFAM" id="SSF55811">
    <property type="entry name" value="Nudix"/>
    <property type="match status" value="1"/>
</dbReference>
<accession>A0A3D8VND7</accession>
<dbReference type="PANTHER" id="PTHR10885:SF0">
    <property type="entry name" value="ISOPENTENYL-DIPHOSPHATE DELTA-ISOMERASE"/>
    <property type="match status" value="1"/>
</dbReference>
<dbReference type="InterPro" id="IPR000086">
    <property type="entry name" value="NUDIX_hydrolase_dom"/>
</dbReference>
<feature type="domain" description="Nudix hydrolase" evidence="1">
    <location>
        <begin position="86"/>
        <end position="224"/>
    </location>
</feature>
<evidence type="ECO:0000259" key="1">
    <source>
        <dbReference type="PROSITE" id="PS51462"/>
    </source>
</evidence>
<dbReference type="Proteomes" id="UP000257032">
    <property type="component" value="Unassembled WGS sequence"/>
</dbReference>
<organism evidence="2 3">
    <name type="scientific">Halobacillus trueperi</name>
    <dbReference type="NCBI Taxonomy" id="156205"/>
    <lineage>
        <taxon>Bacteria</taxon>
        <taxon>Bacillati</taxon>
        <taxon>Bacillota</taxon>
        <taxon>Bacilli</taxon>
        <taxon>Bacillales</taxon>
        <taxon>Bacillaceae</taxon>
        <taxon>Halobacillus</taxon>
    </lineage>
</organism>
<protein>
    <submittedName>
        <fullName evidence="2">NUDIX domain-containing protein</fullName>
    </submittedName>
</protein>
<dbReference type="EMBL" id="QTLC01000042">
    <property type="protein sequence ID" value="RDY70711.1"/>
    <property type="molecule type" value="Genomic_DNA"/>
</dbReference>
<dbReference type="CDD" id="cd04692">
    <property type="entry name" value="NUDIX_Hydrolase"/>
    <property type="match status" value="1"/>
</dbReference>
<dbReference type="AlphaFoldDB" id="A0A3D8VND7"/>
<dbReference type="InterPro" id="IPR015797">
    <property type="entry name" value="NUDIX_hydrolase-like_dom_sf"/>
</dbReference>